<dbReference type="AlphaFoldDB" id="A0A674JGX3"/>
<feature type="domain" description="Ig-like" evidence="4">
    <location>
        <begin position="1"/>
        <end position="113"/>
    </location>
</feature>
<dbReference type="Gene3D" id="2.60.40.10">
    <property type="entry name" value="Immunoglobulins"/>
    <property type="match status" value="1"/>
</dbReference>
<keyword evidence="1" id="KW-0391">Immunity</keyword>
<name>A0A674JGX3_9SAUR</name>
<dbReference type="FunCoup" id="A0A674JGX3">
    <property type="interactions" value="17"/>
</dbReference>
<dbReference type="GO" id="GO:0005576">
    <property type="term" value="C:extracellular region"/>
    <property type="evidence" value="ECO:0007669"/>
    <property type="project" value="UniProtKB-ARBA"/>
</dbReference>
<evidence type="ECO:0000313" key="5">
    <source>
        <dbReference type="Ensembl" id="ENSTMTP00000018599.1"/>
    </source>
</evidence>
<sequence length="113" mass="12104">QVQLVPSGPGAAKPRVTLTLTCAVSGDCSGNISSGCCYWNWIRQCPRKGLERMGYIIIVYGGTSYATSLQSRITIMVDSSKNQVSLQLRSLTAADTATYYCAREIATQSKAGS</sequence>
<keyword evidence="3" id="KW-1280">Immunoglobulin</keyword>
<organism evidence="5 6">
    <name type="scientific">Terrapene triunguis</name>
    <name type="common">Three-toed box turtle</name>
    <dbReference type="NCBI Taxonomy" id="2587831"/>
    <lineage>
        <taxon>Eukaryota</taxon>
        <taxon>Metazoa</taxon>
        <taxon>Chordata</taxon>
        <taxon>Craniata</taxon>
        <taxon>Vertebrata</taxon>
        <taxon>Euteleostomi</taxon>
        <taxon>Archelosauria</taxon>
        <taxon>Testudinata</taxon>
        <taxon>Testudines</taxon>
        <taxon>Cryptodira</taxon>
        <taxon>Durocryptodira</taxon>
        <taxon>Testudinoidea</taxon>
        <taxon>Emydidae</taxon>
        <taxon>Terrapene</taxon>
    </lineage>
</organism>
<dbReference type="InterPro" id="IPR036179">
    <property type="entry name" value="Ig-like_dom_sf"/>
</dbReference>
<dbReference type="Ensembl" id="ENSTMTT00000019254.1">
    <property type="protein sequence ID" value="ENSTMTP00000018599.1"/>
    <property type="gene ID" value="ENSTMTG00000013652.1"/>
</dbReference>
<evidence type="ECO:0000313" key="6">
    <source>
        <dbReference type="Proteomes" id="UP000472274"/>
    </source>
</evidence>
<evidence type="ECO:0000256" key="2">
    <source>
        <dbReference type="ARBA" id="ARBA00023130"/>
    </source>
</evidence>
<dbReference type="GeneTree" id="ENSGT01030000234536"/>
<accession>A0A674JGX3</accession>
<reference evidence="5" key="2">
    <citation type="submission" date="2025-09" db="UniProtKB">
        <authorList>
            <consortium name="Ensembl"/>
        </authorList>
    </citation>
    <scope>IDENTIFICATION</scope>
</reference>
<keyword evidence="2" id="KW-1064">Adaptive immunity</keyword>
<proteinExistence type="predicted"/>
<reference evidence="5" key="1">
    <citation type="submission" date="2025-08" db="UniProtKB">
        <authorList>
            <consortium name="Ensembl"/>
        </authorList>
    </citation>
    <scope>IDENTIFICATION</scope>
</reference>
<dbReference type="PANTHER" id="PTHR23266">
    <property type="entry name" value="IMMUNOGLOBULIN HEAVY CHAIN"/>
    <property type="match status" value="1"/>
</dbReference>
<dbReference type="Proteomes" id="UP000472274">
    <property type="component" value="Unplaced"/>
</dbReference>
<dbReference type="Pfam" id="PF07686">
    <property type="entry name" value="V-set"/>
    <property type="match status" value="1"/>
</dbReference>
<keyword evidence="6" id="KW-1185">Reference proteome</keyword>
<dbReference type="GO" id="GO:0019814">
    <property type="term" value="C:immunoglobulin complex"/>
    <property type="evidence" value="ECO:0007669"/>
    <property type="project" value="UniProtKB-KW"/>
</dbReference>
<dbReference type="InterPro" id="IPR007110">
    <property type="entry name" value="Ig-like_dom"/>
</dbReference>
<dbReference type="PROSITE" id="PS50835">
    <property type="entry name" value="IG_LIKE"/>
    <property type="match status" value="1"/>
</dbReference>
<dbReference type="InterPro" id="IPR013106">
    <property type="entry name" value="Ig_V-set"/>
</dbReference>
<dbReference type="InParanoid" id="A0A674JGX3"/>
<evidence type="ECO:0000259" key="4">
    <source>
        <dbReference type="PROSITE" id="PS50835"/>
    </source>
</evidence>
<dbReference type="InterPro" id="IPR050199">
    <property type="entry name" value="IgHV"/>
</dbReference>
<dbReference type="SMART" id="SM00406">
    <property type="entry name" value="IGv"/>
    <property type="match status" value="1"/>
</dbReference>
<evidence type="ECO:0000256" key="3">
    <source>
        <dbReference type="ARBA" id="ARBA00043265"/>
    </source>
</evidence>
<dbReference type="GO" id="GO:0002250">
    <property type="term" value="P:adaptive immune response"/>
    <property type="evidence" value="ECO:0007669"/>
    <property type="project" value="UniProtKB-KW"/>
</dbReference>
<dbReference type="InterPro" id="IPR013783">
    <property type="entry name" value="Ig-like_fold"/>
</dbReference>
<protein>
    <recommendedName>
        <fullName evidence="4">Ig-like domain-containing protein</fullName>
    </recommendedName>
</protein>
<dbReference type="SUPFAM" id="SSF48726">
    <property type="entry name" value="Immunoglobulin"/>
    <property type="match status" value="1"/>
</dbReference>
<evidence type="ECO:0000256" key="1">
    <source>
        <dbReference type="ARBA" id="ARBA00022859"/>
    </source>
</evidence>